<dbReference type="InterPro" id="IPR016024">
    <property type="entry name" value="ARM-type_fold"/>
</dbReference>
<evidence type="ECO:0000256" key="2">
    <source>
        <dbReference type="ARBA" id="ARBA00022884"/>
    </source>
</evidence>
<evidence type="ECO:0000259" key="5">
    <source>
        <dbReference type="PROSITE" id="PS50303"/>
    </source>
</evidence>
<dbReference type="Proteomes" id="UP000269721">
    <property type="component" value="Unassembled WGS sequence"/>
</dbReference>
<dbReference type="InterPro" id="IPR040059">
    <property type="entry name" value="PUM3"/>
</dbReference>
<dbReference type="PANTHER" id="PTHR13389">
    <property type="entry name" value="PUMILIO HOMOLOG 3"/>
    <property type="match status" value="1"/>
</dbReference>
<dbReference type="GO" id="GO:0006417">
    <property type="term" value="P:regulation of translation"/>
    <property type="evidence" value="ECO:0007669"/>
    <property type="project" value="TreeGrafter"/>
</dbReference>
<dbReference type="EMBL" id="KZ996623">
    <property type="protein sequence ID" value="RKO88582.1"/>
    <property type="molecule type" value="Genomic_DNA"/>
</dbReference>
<dbReference type="AlphaFoldDB" id="A0A4P9W8W5"/>
<feature type="non-terminal residue" evidence="6">
    <location>
        <position position="1"/>
    </location>
</feature>
<gene>
    <name evidence="6" type="ORF">BDK51DRAFT_14671</name>
</gene>
<reference evidence="7" key="1">
    <citation type="journal article" date="2018" name="Nat. Microbiol.">
        <title>Leveraging single-cell genomics to expand the fungal tree of life.</title>
        <authorList>
            <person name="Ahrendt S.R."/>
            <person name="Quandt C.A."/>
            <person name="Ciobanu D."/>
            <person name="Clum A."/>
            <person name="Salamov A."/>
            <person name="Andreopoulos B."/>
            <person name="Cheng J.F."/>
            <person name="Woyke T."/>
            <person name="Pelin A."/>
            <person name="Henrissat B."/>
            <person name="Reynolds N.K."/>
            <person name="Benny G.L."/>
            <person name="Smith M.E."/>
            <person name="James T.Y."/>
            <person name="Grigoriev I.V."/>
        </authorList>
    </citation>
    <scope>NUCLEOTIDE SEQUENCE [LARGE SCALE GENOMIC DNA]</scope>
</reference>
<accession>A0A4P9W8W5</accession>
<feature type="repeat" description="Pumilio" evidence="3">
    <location>
        <begin position="98"/>
        <end position="133"/>
    </location>
</feature>
<proteinExistence type="predicted"/>
<dbReference type="InterPro" id="IPR012959">
    <property type="entry name" value="CPL_dom"/>
</dbReference>
<feature type="region of interest" description="Disordered" evidence="4">
    <location>
        <begin position="1"/>
        <end position="27"/>
    </location>
</feature>
<evidence type="ECO:0000256" key="4">
    <source>
        <dbReference type="SAM" id="MobiDB-lite"/>
    </source>
</evidence>
<dbReference type="GO" id="GO:0005730">
    <property type="term" value="C:nucleolus"/>
    <property type="evidence" value="ECO:0007669"/>
    <property type="project" value="TreeGrafter"/>
</dbReference>
<evidence type="ECO:0000256" key="1">
    <source>
        <dbReference type="ARBA" id="ARBA00022737"/>
    </source>
</evidence>
<dbReference type="PANTHER" id="PTHR13389:SF0">
    <property type="entry name" value="PUMILIO HOMOLOG 3"/>
    <property type="match status" value="1"/>
</dbReference>
<name>A0A4P9W8W5_9FUNG</name>
<feature type="compositionally biased region" description="Basic and acidic residues" evidence="4">
    <location>
        <begin position="1"/>
        <end position="24"/>
    </location>
</feature>
<dbReference type="GO" id="GO:0003729">
    <property type="term" value="F:mRNA binding"/>
    <property type="evidence" value="ECO:0007669"/>
    <property type="project" value="TreeGrafter"/>
</dbReference>
<dbReference type="PROSITE" id="PS50302">
    <property type="entry name" value="PUM"/>
    <property type="match status" value="2"/>
</dbReference>
<protein>
    <submittedName>
        <fullName evidence="6">Armadillo-type protein</fullName>
    </submittedName>
</protein>
<evidence type="ECO:0000313" key="6">
    <source>
        <dbReference type="EMBL" id="RKO88582.1"/>
    </source>
</evidence>
<dbReference type="InterPro" id="IPR011989">
    <property type="entry name" value="ARM-like"/>
</dbReference>
<feature type="non-terminal residue" evidence="6">
    <location>
        <position position="591"/>
    </location>
</feature>
<sequence>SSSPVEKDKKSRQEQKALQTERRAAKPNAPLIQTAKRIWESLRVKKIKPEEKAKLMLELMELVSGKAKDIIFKHDASRIVQCALKYGNQEQRDSIAEELLGRYADISKAQYGRFIISKILNYCSRKYRTEVIKDFYGKVRKLIRHKDAAIVLEEAYSGFANAAERTALLEEFYGPEFALFKTDGARTIATLLEQHPNKKSAIVKNLRENLMSLLSKATSNIGQTTIVHRALLEYLTYAEERDSADLLELLQDHLLSIVHTREGARVVQICILRSGPKDRKHIVKSLKGFVGKVAREQYGHAALLTLFDCVDDTVLVQKAIVGELVKDGQNPGELFADLLRDKYGSKVALYLLSGRDRFWQPGYLVDELEGADTVRARTSKKDDVLRRRQLLEAISPALLETCEKHCAELIRDRNGGNVVQETVRTAIGELTLSDEDEVWVRHKAFWRFQLITPLLTAIAALAKGTPEEATAAAAATTAAVPFNAVQKLKDAATTARFAAEGVDTTEHVLVNRSATFNLVNLLKGRPVAALKGSTKEELAPETPSPASSPVPAFAPLLLEAILPSLPHWLAHCAADPRRTSGTAHVLLALLE</sequence>
<dbReference type="PROSITE" id="PS50303">
    <property type="entry name" value="PUM_HD"/>
    <property type="match status" value="1"/>
</dbReference>
<keyword evidence="2" id="KW-0694">RNA-binding</keyword>
<evidence type="ECO:0000256" key="3">
    <source>
        <dbReference type="PROSITE-ProRule" id="PRU00317"/>
    </source>
</evidence>
<feature type="repeat" description="Pumilio" evidence="3">
    <location>
        <begin position="248"/>
        <end position="284"/>
    </location>
</feature>
<keyword evidence="1" id="KW-0677">Repeat</keyword>
<dbReference type="InterPro" id="IPR001313">
    <property type="entry name" value="Pumilio_RNA-bd_rpt"/>
</dbReference>
<keyword evidence="7" id="KW-1185">Reference proteome</keyword>
<dbReference type="InterPro" id="IPR033133">
    <property type="entry name" value="PUM-HD"/>
</dbReference>
<feature type="domain" description="PUM-HD" evidence="5">
    <location>
        <begin position="39"/>
        <end position="398"/>
    </location>
</feature>
<dbReference type="OrthoDB" id="497380at2759"/>
<dbReference type="Gene3D" id="1.25.10.10">
    <property type="entry name" value="Leucine-rich Repeat Variant"/>
    <property type="match status" value="2"/>
</dbReference>
<dbReference type="SUPFAM" id="SSF48371">
    <property type="entry name" value="ARM repeat"/>
    <property type="match status" value="1"/>
</dbReference>
<evidence type="ECO:0000313" key="7">
    <source>
        <dbReference type="Proteomes" id="UP000269721"/>
    </source>
</evidence>
<organism evidence="6 7">
    <name type="scientific">Blyttiomyces helicus</name>
    <dbReference type="NCBI Taxonomy" id="388810"/>
    <lineage>
        <taxon>Eukaryota</taxon>
        <taxon>Fungi</taxon>
        <taxon>Fungi incertae sedis</taxon>
        <taxon>Chytridiomycota</taxon>
        <taxon>Chytridiomycota incertae sedis</taxon>
        <taxon>Chytridiomycetes</taxon>
        <taxon>Chytridiomycetes incertae sedis</taxon>
        <taxon>Blyttiomyces</taxon>
    </lineage>
</organism>
<dbReference type="Pfam" id="PF00806">
    <property type="entry name" value="PUF"/>
    <property type="match status" value="2"/>
</dbReference>
<dbReference type="Pfam" id="PF08144">
    <property type="entry name" value="CPL"/>
    <property type="match status" value="1"/>
</dbReference>
<dbReference type="SMART" id="SM00025">
    <property type="entry name" value="Pumilio"/>
    <property type="match status" value="4"/>
</dbReference>